<feature type="non-terminal residue" evidence="2">
    <location>
        <position position="1"/>
    </location>
</feature>
<reference evidence="2 3" key="1">
    <citation type="journal article" date="2019" name="Genome Biol. Evol.">
        <title>Insights into the evolution of the New World diploid cottons (Gossypium, subgenus Houzingenia) based on genome sequencing.</title>
        <authorList>
            <person name="Grover C.E."/>
            <person name="Arick M.A. 2nd"/>
            <person name="Thrash A."/>
            <person name="Conover J.L."/>
            <person name="Sanders W.S."/>
            <person name="Peterson D.G."/>
            <person name="Frelichowski J.E."/>
            <person name="Scheffler J.A."/>
            <person name="Scheffler B.E."/>
            <person name="Wendel J.F."/>
        </authorList>
    </citation>
    <scope>NUCLEOTIDE SEQUENCE [LARGE SCALE GENOMIC DNA]</scope>
    <source>
        <strain evidence="2">5</strain>
        <tissue evidence="2">Leaf</tissue>
    </source>
</reference>
<gene>
    <name evidence="2" type="ORF">Gogos_020943</name>
</gene>
<proteinExistence type="predicted"/>
<organism evidence="2 3">
    <name type="scientific">Gossypium gossypioides</name>
    <name type="common">Mexican cotton</name>
    <name type="synonym">Selera gossypioides</name>
    <dbReference type="NCBI Taxonomy" id="34282"/>
    <lineage>
        <taxon>Eukaryota</taxon>
        <taxon>Viridiplantae</taxon>
        <taxon>Streptophyta</taxon>
        <taxon>Embryophyta</taxon>
        <taxon>Tracheophyta</taxon>
        <taxon>Spermatophyta</taxon>
        <taxon>Magnoliopsida</taxon>
        <taxon>eudicotyledons</taxon>
        <taxon>Gunneridae</taxon>
        <taxon>Pentapetalae</taxon>
        <taxon>rosids</taxon>
        <taxon>malvids</taxon>
        <taxon>Malvales</taxon>
        <taxon>Malvaceae</taxon>
        <taxon>Malvoideae</taxon>
        <taxon>Gossypium</taxon>
    </lineage>
</organism>
<keyword evidence="1" id="KW-1133">Transmembrane helix</keyword>
<name>A0A7J9D4X6_GOSGO</name>
<evidence type="ECO:0000313" key="2">
    <source>
        <dbReference type="EMBL" id="MBA0755759.1"/>
    </source>
</evidence>
<keyword evidence="1" id="KW-0812">Transmembrane</keyword>
<evidence type="ECO:0000313" key="3">
    <source>
        <dbReference type="Proteomes" id="UP000593579"/>
    </source>
</evidence>
<feature type="transmembrane region" description="Helical" evidence="1">
    <location>
        <begin position="47"/>
        <end position="65"/>
    </location>
</feature>
<evidence type="ECO:0000256" key="1">
    <source>
        <dbReference type="SAM" id="Phobius"/>
    </source>
</evidence>
<keyword evidence="3" id="KW-1185">Reference proteome</keyword>
<dbReference type="Proteomes" id="UP000593579">
    <property type="component" value="Unassembled WGS sequence"/>
</dbReference>
<keyword evidence="1" id="KW-0472">Membrane</keyword>
<dbReference type="EMBL" id="JABEZY010271518">
    <property type="protein sequence ID" value="MBA0755759.1"/>
    <property type="molecule type" value="Genomic_DNA"/>
</dbReference>
<protein>
    <submittedName>
        <fullName evidence="2">Uncharacterized protein</fullName>
    </submittedName>
</protein>
<sequence>MVDNNFAEAFNLVIVGVRFMAVSLLFEEVRQYVMGGMDLKDLKRSMEMMFIWLTLLNGNALVGLGDLTSIPCPHSIATILWKEEDIATYVFVGY</sequence>
<feature type="transmembrane region" description="Helical" evidence="1">
    <location>
        <begin position="6"/>
        <end position="26"/>
    </location>
</feature>
<accession>A0A7J9D4X6</accession>
<dbReference type="AlphaFoldDB" id="A0A7J9D4X6"/>
<comment type="caution">
    <text evidence="2">The sequence shown here is derived from an EMBL/GenBank/DDBJ whole genome shotgun (WGS) entry which is preliminary data.</text>
</comment>